<sequence>MRVPARYRRGFLGVLAVREYRMLWISQALSETGDQLARVALAVLVYARTASAALTALTYALTYLPALLGGPLLSGLADRHPRREVMVWCDLGRAVLVAAMAVPGMPLAPLCVLLFVVQLLEAPARAARMAVTVDLLPADRYVTGVAFGHMTSQVTNLAGFGAGGVAIALTGPHIALVVDTGTFLASALIVGAGLRRRPAPPPDGAGPRPWSGGAAGLILGDPRLRSLLGLALLAGFYLAPEALAVPYAAGLGAGPAAAGLLMTAIPAGSVIGILVFCRLAGPEARLRHSGPLAVLASVPLLGFLLRPGLVLSFVLLGLVGALMAYQVAINAEFVRIVPEGMRGRAVGLAGSILIAAQGAGMIFGGALAELLTPATAIATLGAAGIAFGLPLAAAFRRERFSPSWPERNSIRPRGPVDRGRSPS</sequence>
<name>A0ABV9EDL5_9ACTN</name>
<keyword evidence="4 6" id="KW-1133">Transmembrane helix</keyword>
<accession>A0ABV9EDL5</accession>
<dbReference type="SUPFAM" id="SSF103473">
    <property type="entry name" value="MFS general substrate transporter"/>
    <property type="match status" value="1"/>
</dbReference>
<dbReference type="Pfam" id="PF07690">
    <property type="entry name" value="MFS_1"/>
    <property type="match status" value="1"/>
</dbReference>
<dbReference type="CDD" id="cd06173">
    <property type="entry name" value="MFS_MefA_like"/>
    <property type="match status" value="1"/>
</dbReference>
<keyword evidence="3 6" id="KW-0812">Transmembrane</keyword>
<feature type="transmembrane region" description="Helical" evidence="6">
    <location>
        <begin position="374"/>
        <end position="395"/>
    </location>
</feature>
<proteinExistence type="predicted"/>
<protein>
    <submittedName>
        <fullName evidence="7">MFS transporter</fullName>
    </submittedName>
</protein>
<evidence type="ECO:0000256" key="1">
    <source>
        <dbReference type="ARBA" id="ARBA00004651"/>
    </source>
</evidence>
<organism evidence="7 8">
    <name type="scientific">Sphaerisporangium corydalis</name>
    <dbReference type="NCBI Taxonomy" id="1441875"/>
    <lineage>
        <taxon>Bacteria</taxon>
        <taxon>Bacillati</taxon>
        <taxon>Actinomycetota</taxon>
        <taxon>Actinomycetes</taxon>
        <taxon>Streptosporangiales</taxon>
        <taxon>Streptosporangiaceae</taxon>
        <taxon>Sphaerisporangium</taxon>
    </lineage>
</organism>
<gene>
    <name evidence="7" type="ORF">ACFO8L_16120</name>
</gene>
<feature type="transmembrane region" description="Helical" evidence="6">
    <location>
        <begin position="255"/>
        <end position="277"/>
    </location>
</feature>
<dbReference type="Proteomes" id="UP001595891">
    <property type="component" value="Unassembled WGS sequence"/>
</dbReference>
<evidence type="ECO:0000256" key="4">
    <source>
        <dbReference type="ARBA" id="ARBA00022989"/>
    </source>
</evidence>
<dbReference type="InterPro" id="IPR011701">
    <property type="entry name" value="MFS"/>
</dbReference>
<dbReference type="EMBL" id="JBHSFN010000009">
    <property type="protein sequence ID" value="MFC4587621.1"/>
    <property type="molecule type" value="Genomic_DNA"/>
</dbReference>
<dbReference type="PANTHER" id="PTHR23513">
    <property type="entry name" value="INTEGRAL MEMBRANE EFFLUX PROTEIN-RELATED"/>
    <property type="match status" value="1"/>
</dbReference>
<feature type="transmembrane region" description="Helical" evidence="6">
    <location>
        <begin position="52"/>
        <end position="73"/>
    </location>
</feature>
<dbReference type="RefSeq" id="WP_262840498.1">
    <property type="nucleotide sequence ID" value="NZ_JANZYP010000001.1"/>
</dbReference>
<comment type="caution">
    <text evidence="7">The sequence shown here is derived from an EMBL/GenBank/DDBJ whole genome shotgun (WGS) entry which is preliminary data.</text>
</comment>
<evidence type="ECO:0000256" key="3">
    <source>
        <dbReference type="ARBA" id="ARBA00022692"/>
    </source>
</evidence>
<feature type="transmembrane region" description="Helical" evidence="6">
    <location>
        <begin position="345"/>
        <end position="368"/>
    </location>
</feature>
<feature type="transmembrane region" description="Helical" evidence="6">
    <location>
        <begin position="311"/>
        <end position="333"/>
    </location>
</feature>
<evidence type="ECO:0000256" key="5">
    <source>
        <dbReference type="ARBA" id="ARBA00023136"/>
    </source>
</evidence>
<keyword evidence="2" id="KW-1003">Cell membrane</keyword>
<feature type="transmembrane region" description="Helical" evidence="6">
    <location>
        <begin position="227"/>
        <end position="249"/>
    </location>
</feature>
<keyword evidence="8" id="KW-1185">Reference proteome</keyword>
<dbReference type="InterPro" id="IPR036259">
    <property type="entry name" value="MFS_trans_sf"/>
</dbReference>
<feature type="transmembrane region" description="Helical" evidence="6">
    <location>
        <begin position="94"/>
        <end position="120"/>
    </location>
</feature>
<keyword evidence="5 6" id="KW-0472">Membrane</keyword>
<reference evidence="8" key="1">
    <citation type="journal article" date="2019" name="Int. J. Syst. Evol. Microbiol.">
        <title>The Global Catalogue of Microorganisms (GCM) 10K type strain sequencing project: providing services to taxonomists for standard genome sequencing and annotation.</title>
        <authorList>
            <consortium name="The Broad Institute Genomics Platform"/>
            <consortium name="The Broad Institute Genome Sequencing Center for Infectious Disease"/>
            <person name="Wu L."/>
            <person name="Ma J."/>
        </authorList>
    </citation>
    <scope>NUCLEOTIDE SEQUENCE [LARGE SCALE GENOMIC DNA]</scope>
    <source>
        <strain evidence="8">CCUG 49560</strain>
    </source>
</reference>
<dbReference type="Gene3D" id="1.20.1250.20">
    <property type="entry name" value="MFS general substrate transporter like domains"/>
    <property type="match status" value="1"/>
</dbReference>
<evidence type="ECO:0000313" key="8">
    <source>
        <dbReference type="Proteomes" id="UP001595891"/>
    </source>
</evidence>
<evidence type="ECO:0000256" key="6">
    <source>
        <dbReference type="SAM" id="Phobius"/>
    </source>
</evidence>
<dbReference type="PANTHER" id="PTHR23513:SF11">
    <property type="entry name" value="STAPHYLOFERRIN A TRANSPORTER"/>
    <property type="match status" value="1"/>
</dbReference>
<evidence type="ECO:0000313" key="7">
    <source>
        <dbReference type="EMBL" id="MFC4587621.1"/>
    </source>
</evidence>
<comment type="subcellular location">
    <subcellularLocation>
        <location evidence="1">Cell membrane</location>
        <topology evidence="1">Multi-pass membrane protein</topology>
    </subcellularLocation>
</comment>
<evidence type="ECO:0000256" key="2">
    <source>
        <dbReference type="ARBA" id="ARBA00022475"/>
    </source>
</evidence>